<accession>A0ABS5JZL2</accession>
<comment type="caution">
    <text evidence="2">The sequence shown here is derived from an EMBL/GenBank/DDBJ whole genome shotgun (WGS) entry which is preliminary data.</text>
</comment>
<organism evidence="2 3">
    <name type="scientific">Carboxylicivirga linearis</name>
    <dbReference type="NCBI Taxonomy" id="1628157"/>
    <lineage>
        <taxon>Bacteria</taxon>
        <taxon>Pseudomonadati</taxon>
        <taxon>Bacteroidota</taxon>
        <taxon>Bacteroidia</taxon>
        <taxon>Marinilabiliales</taxon>
        <taxon>Marinilabiliaceae</taxon>
        <taxon>Carboxylicivirga</taxon>
    </lineage>
</organism>
<sequence length="433" mass="50000">MAVTEPIREEKEIKKTATMIVYEFIDSEKKIQKISKEVYRRRDLIVHYPWGFDGKEKYPSINKIMYEGFEGKLPVGTVKVATFGYGLNSKLKPVGDFIGKELKVETIRIIKKGSAKLDLAKKEILLTESDLRKLYDIFSAKLDQQSQDRANLAHHLLKNIFPKEIEEVELKYVKNSIAETIATWGSSIDEFSDKDKTAIKEMFDKLSVTDDFLSAETLLDTKQKLDAKYIEDVISEYKTLMGRTADSDATEKKWQEFLNKHNWIFSHIFSFPIILFQDEAYVGGKNLSNKNGKLNDFLVKNNLTENVAFIEIKTHKTELVKKGKPYRGLDVYGLSDDLSGGISQVLNQRDNFQKHYSVIKMESEEPFETYNSKCVVLMGEIKKLDKKQLRSFELVRSNSKDVEILTFDELLDRIESLQKLIQGKVKPKRTKKK</sequence>
<evidence type="ECO:0000259" key="1">
    <source>
        <dbReference type="Pfam" id="PF14082"/>
    </source>
</evidence>
<dbReference type="Pfam" id="PF14082">
    <property type="entry name" value="SduA_C"/>
    <property type="match status" value="1"/>
</dbReference>
<dbReference type="Proteomes" id="UP000708576">
    <property type="component" value="Unassembled WGS sequence"/>
</dbReference>
<protein>
    <submittedName>
        <fullName evidence="2">DUF4263 domain-containing protein</fullName>
    </submittedName>
</protein>
<dbReference type="InterPro" id="IPR025359">
    <property type="entry name" value="SduA_C"/>
</dbReference>
<name>A0ABS5JZL2_9BACT</name>
<dbReference type="EMBL" id="JAGUCO010000020">
    <property type="protein sequence ID" value="MBS2100296.1"/>
    <property type="molecule type" value="Genomic_DNA"/>
</dbReference>
<feature type="domain" description="Shedu protein SduA C-terminal" evidence="1">
    <location>
        <begin position="249"/>
        <end position="411"/>
    </location>
</feature>
<evidence type="ECO:0000313" key="3">
    <source>
        <dbReference type="Proteomes" id="UP000708576"/>
    </source>
</evidence>
<proteinExistence type="predicted"/>
<reference evidence="2 3" key="1">
    <citation type="journal article" date="2015" name="Int. J. Syst. Evol. Microbiol.">
        <title>Carboxylicivirga linearis sp. nov., isolated from a sea cucumber culture pond.</title>
        <authorList>
            <person name="Wang F.Q."/>
            <person name="Zhou Y.X."/>
            <person name="Lin X.Z."/>
            <person name="Chen G.J."/>
            <person name="Du Z.J."/>
        </authorList>
    </citation>
    <scope>NUCLEOTIDE SEQUENCE [LARGE SCALE GENOMIC DNA]</scope>
    <source>
        <strain evidence="2 3">FB218</strain>
    </source>
</reference>
<keyword evidence="3" id="KW-1185">Reference proteome</keyword>
<dbReference type="RefSeq" id="WP_212217849.1">
    <property type="nucleotide sequence ID" value="NZ_JAGUCO010000020.1"/>
</dbReference>
<gene>
    <name evidence="2" type="ORF">KEM10_18575</name>
</gene>
<evidence type="ECO:0000313" key="2">
    <source>
        <dbReference type="EMBL" id="MBS2100296.1"/>
    </source>
</evidence>